<sequence length="142" mass="14850">MKSDARLKNDVIRALEWEPAVHAANVGVAVKDGVVTLTGHLDWAYQRNAAVRAVEPLAGVVAVRSSIALSAHLIPADIGTPIREALERQARDESGRIEVLISGSSAILRGTVRSRAAREAAEGAARSAPGISSVVNELEVAG</sequence>
<dbReference type="Gene3D" id="3.30.1340.30">
    <property type="match status" value="2"/>
</dbReference>
<dbReference type="KEGG" id="vpd:VAPA_2c03490"/>
<protein>
    <submittedName>
        <fullName evidence="3">Putative periplasmic phospholipid-binding protein</fullName>
    </submittedName>
</protein>
<dbReference type="HOGENOM" id="CLU_122350_1_0_4"/>
<feature type="domain" description="BON" evidence="2">
    <location>
        <begin position="3"/>
        <end position="71"/>
    </location>
</feature>
<evidence type="ECO:0000256" key="1">
    <source>
        <dbReference type="ARBA" id="ARBA00022729"/>
    </source>
</evidence>
<evidence type="ECO:0000313" key="4">
    <source>
        <dbReference type="Proteomes" id="UP000016223"/>
    </source>
</evidence>
<reference evidence="3 4" key="1">
    <citation type="submission" date="2012-10" db="EMBL/GenBank/DDBJ databases">
        <title>Genome sequence of Variovorax paradoxus B4.</title>
        <authorList>
            <person name="Schuldes J."/>
            <person name="Brandt U."/>
            <person name="Hiessl S."/>
            <person name="Wuebbeler J.H."/>
            <person name="Thuermer A."/>
            <person name="Steinbuechel A."/>
            <person name="Daniel R."/>
        </authorList>
    </citation>
    <scope>NUCLEOTIDE SEQUENCE [LARGE SCALE GENOMIC DNA]</scope>
    <source>
        <strain evidence="3 4">B4</strain>
    </source>
</reference>
<proteinExistence type="predicted"/>
<dbReference type="InterPro" id="IPR014004">
    <property type="entry name" value="Transpt-assoc_nodulatn_dom_bac"/>
</dbReference>
<dbReference type="PATRIC" id="fig|1246301.3.peg.5870"/>
<dbReference type="PROSITE" id="PS50914">
    <property type="entry name" value="BON"/>
    <property type="match status" value="2"/>
</dbReference>
<dbReference type="SMART" id="SM00749">
    <property type="entry name" value="BON"/>
    <property type="match status" value="2"/>
</dbReference>
<feature type="domain" description="BON" evidence="2">
    <location>
        <begin position="74"/>
        <end position="142"/>
    </location>
</feature>
<dbReference type="OrthoDB" id="870892at2"/>
<evidence type="ECO:0000313" key="3">
    <source>
        <dbReference type="EMBL" id="AGU52910.1"/>
    </source>
</evidence>
<dbReference type="PANTHER" id="PTHR34606">
    <property type="entry name" value="BON DOMAIN-CONTAINING PROTEIN"/>
    <property type="match status" value="1"/>
</dbReference>
<dbReference type="Proteomes" id="UP000016223">
    <property type="component" value="Chromosome 2"/>
</dbReference>
<dbReference type="RefSeq" id="WP_021003739.1">
    <property type="nucleotide sequence ID" value="NC_022234.1"/>
</dbReference>
<accession>T1XL92</accession>
<dbReference type="InterPro" id="IPR007055">
    <property type="entry name" value="BON_dom"/>
</dbReference>
<dbReference type="Pfam" id="PF04972">
    <property type="entry name" value="BON"/>
    <property type="match status" value="2"/>
</dbReference>
<name>T1XL92_VARPD</name>
<dbReference type="PANTHER" id="PTHR34606:SF4">
    <property type="entry name" value="OUTER MEMBRANE LIPOPROTEIN DOLP"/>
    <property type="match status" value="1"/>
</dbReference>
<dbReference type="InterPro" id="IPR051686">
    <property type="entry name" value="Lipoprotein_DolP"/>
</dbReference>
<dbReference type="AlphaFoldDB" id="T1XL92"/>
<gene>
    <name evidence="3" type="ORF">VAPA_2c03490</name>
</gene>
<keyword evidence="1" id="KW-0732">Signal</keyword>
<organism evidence="3 4">
    <name type="scientific">Variovorax paradoxus B4</name>
    <dbReference type="NCBI Taxonomy" id="1246301"/>
    <lineage>
        <taxon>Bacteria</taxon>
        <taxon>Pseudomonadati</taxon>
        <taxon>Pseudomonadota</taxon>
        <taxon>Betaproteobacteria</taxon>
        <taxon>Burkholderiales</taxon>
        <taxon>Comamonadaceae</taxon>
        <taxon>Variovorax</taxon>
    </lineage>
</organism>
<evidence type="ECO:0000259" key="2">
    <source>
        <dbReference type="PROSITE" id="PS50914"/>
    </source>
</evidence>
<dbReference type="EMBL" id="CP003912">
    <property type="protein sequence ID" value="AGU52910.1"/>
    <property type="molecule type" value="Genomic_DNA"/>
</dbReference>